<evidence type="ECO:0000256" key="2">
    <source>
        <dbReference type="ARBA" id="ARBA00022695"/>
    </source>
</evidence>
<evidence type="ECO:0000256" key="5">
    <source>
        <dbReference type="ARBA" id="ARBA00034531"/>
    </source>
</evidence>
<accession>A0ABU7TCM6</accession>
<dbReference type="Pfam" id="PF02661">
    <property type="entry name" value="Fic"/>
    <property type="match status" value="1"/>
</dbReference>
<dbReference type="SUPFAM" id="SSF140931">
    <property type="entry name" value="Fic-like"/>
    <property type="match status" value="1"/>
</dbReference>
<evidence type="ECO:0000256" key="7">
    <source>
        <dbReference type="ARBA" id="ARBA00048696"/>
    </source>
</evidence>
<dbReference type="Proteomes" id="UP001349262">
    <property type="component" value="Unassembled WGS sequence"/>
</dbReference>
<evidence type="ECO:0000259" key="8">
    <source>
        <dbReference type="PROSITE" id="PS51459"/>
    </source>
</evidence>
<evidence type="ECO:0000256" key="1">
    <source>
        <dbReference type="ARBA" id="ARBA00022679"/>
    </source>
</evidence>
<proteinExistence type="predicted"/>
<keyword evidence="3" id="KW-0547">Nucleotide-binding</keyword>
<keyword evidence="2" id="KW-0548">Nucleotidyltransferase</keyword>
<keyword evidence="10" id="KW-1185">Reference proteome</keyword>
<dbReference type="PROSITE" id="PS51459">
    <property type="entry name" value="FIDO"/>
    <property type="match status" value="1"/>
</dbReference>
<name>A0ABU7TCM6_9HYPH</name>
<dbReference type="InterPro" id="IPR036597">
    <property type="entry name" value="Fido-like_dom_sf"/>
</dbReference>
<dbReference type="GO" id="GO:0016740">
    <property type="term" value="F:transferase activity"/>
    <property type="evidence" value="ECO:0007669"/>
    <property type="project" value="UniProtKB-KW"/>
</dbReference>
<evidence type="ECO:0000313" key="10">
    <source>
        <dbReference type="Proteomes" id="UP001349262"/>
    </source>
</evidence>
<evidence type="ECO:0000313" key="9">
    <source>
        <dbReference type="EMBL" id="MEE7458326.1"/>
    </source>
</evidence>
<evidence type="ECO:0000256" key="4">
    <source>
        <dbReference type="ARBA" id="ARBA00022840"/>
    </source>
</evidence>
<comment type="catalytic activity">
    <reaction evidence="7">
        <text>L-tyrosyl-[protein] + ATP = O-(5'-adenylyl)-L-tyrosyl-[protein] + diphosphate</text>
        <dbReference type="Rhea" id="RHEA:54288"/>
        <dbReference type="Rhea" id="RHEA-COMP:10136"/>
        <dbReference type="Rhea" id="RHEA-COMP:13846"/>
        <dbReference type="ChEBI" id="CHEBI:30616"/>
        <dbReference type="ChEBI" id="CHEBI:33019"/>
        <dbReference type="ChEBI" id="CHEBI:46858"/>
        <dbReference type="ChEBI" id="CHEBI:83624"/>
        <dbReference type="EC" id="2.7.7.108"/>
    </reaction>
</comment>
<gene>
    <name evidence="9" type="ORF">MRSR164_16585</name>
</gene>
<keyword evidence="4" id="KW-0067">ATP-binding</keyword>
<comment type="caution">
    <text evidence="9">The sequence shown here is derived from an EMBL/GenBank/DDBJ whole genome shotgun (WGS) entry which is preliminary data.</text>
</comment>
<comment type="catalytic activity">
    <reaction evidence="6">
        <text>L-threonyl-[protein] + ATP = 3-O-(5'-adenylyl)-L-threonyl-[protein] + diphosphate</text>
        <dbReference type="Rhea" id="RHEA:54292"/>
        <dbReference type="Rhea" id="RHEA-COMP:11060"/>
        <dbReference type="Rhea" id="RHEA-COMP:13847"/>
        <dbReference type="ChEBI" id="CHEBI:30013"/>
        <dbReference type="ChEBI" id="CHEBI:30616"/>
        <dbReference type="ChEBI" id="CHEBI:33019"/>
        <dbReference type="ChEBI" id="CHEBI:138113"/>
        <dbReference type="EC" id="2.7.7.108"/>
    </reaction>
</comment>
<organism evidence="9 10">
    <name type="scientific">Methylobacterium radiotolerans</name>
    <dbReference type="NCBI Taxonomy" id="31998"/>
    <lineage>
        <taxon>Bacteria</taxon>
        <taxon>Pseudomonadati</taxon>
        <taxon>Pseudomonadota</taxon>
        <taxon>Alphaproteobacteria</taxon>
        <taxon>Hyphomicrobiales</taxon>
        <taxon>Methylobacteriaceae</taxon>
        <taxon>Methylobacterium</taxon>
    </lineage>
</organism>
<keyword evidence="1 9" id="KW-0808">Transferase</keyword>
<dbReference type="Gene3D" id="1.10.3290.10">
    <property type="entry name" value="Fido-like domain"/>
    <property type="match status" value="1"/>
</dbReference>
<evidence type="ECO:0000256" key="3">
    <source>
        <dbReference type="ARBA" id="ARBA00022741"/>
    </source>
</evidence>
<sequence length="192" mass="21643">MYDVEDETYCYSGTSILKNLAGLRSQSGLDRFEAVMTAQRFEEPLPPGRLTVAHFRAIHRHIFQDVYPWAGRFRTVRMRKGFSPFCYPEHISREMAHLFARLGTAKNLSALQAPAFAEQAAAFLATLNAIHPFRDGNGRAQTAFLLLIASRAGHPLNMHRFDPEAFRRAMVASFDGDEEPLRAQILAMASRS</sequence>
<dbReference type="EC" id="2.7.7.108" evidence="5"/>
<dbReference type="PANTHER" id="PTHR39560:SF1">
    <property type="entry name" value="PROTEIN ADENYLYLTRANSFERASE FIC-RELATED"/>
    <property type="match status" value="1"/>
</dbReference>
<feature type="domain" description="Fido" evidence="8">
    <location>
        <begin position="50"/>
        <end position="187"/>
    </location>
</feature>
<reference evidence="9 10" key="1">
    <citation type="journal article" date="2012" name="Genet. Mol. Biol.">
        <title>Analysis of 16S rRNA and mxaF genes revealing insights into Methylobacterium niche-specific plant association.</title>
        <authorList>
            <person name="Dourado M.N."/>
            <person name="Andreote F.D."/>
            <person name="Dini-Andreote F."/>
            <person name="Conti R."/>
            <person name="Araujo J.M."/>
            <person name="Araujo W.L."/>
        </authorList>
    </citation>
    <scope>NUCLEOTIDE SEQUENCE [LARGE SCALE GENOMIC DNA]</scope>
    <source>
        <strain evidence="9 10">SR1.6/4</strain>
    </source>
</reference>
<protein>
    <recommendedName>
        <fullName evidence="5">protein adenylyltransferase</fullName>
        <ecNumber evidence="5">2.7.7.108</ecNumber>
    </recommendedName>
</protein>
<evidence type="ECO:0000256" key="6">
    <source>
        <dbReference type="ARBA" id="ARBA00047939"/>
    </source>
</evidence>
<dbReference type="PANTHER" id="PTHR39560">
    <property type="entry name" value="PROTEIN ADENYLYLTRANSFERASE FIC-RELATED"/>
    <property type="match status" value="1"/>
</dbReference>
<dbReference type="EMBL" id="MLBY01000005">
    <property type="protein sequence ID" value="MEE7458326.1"/>
    <property type="molecule type" value="Genomic_DNA"/>
</dbReference>
<dbReference type="InterPro" id="IPR003812">
    <property type="entry name" value="Fido"/>
</dbReference>